<keyword evidence="9 18" id="KW-0630">Potassium</keyword>
<dbReference type="eggNOG" id="COG0062">
    <property type="taxonomic scope" value="Bacteria"/>
</dbReference>
<dbReference type="PROSITE" id="PS51385">
    <property type="entry name" value="YJEF_N"/>
    <property type="match status" value="1"/>
</dbReference>
<comment type="cofactor">
    <cofactor evidence="18 19">
        <name>K(+)</name>
        <dbReference type="ChEBI" id="CHEBI:29103"/>
    </cofactor>
    <text evidence="18 19">Binds 1 potassium ion per subunit.</text>
</comment>
<keyword evidence="6 17" id="KW-0547">Nucleotide-binding</keyword>
<evidence type="ECO:0000256" key="14">
    <source>
        <dbReference type="ARBA" id="ARBA00025153"/>
    </source>
</evidence>
<dbReference type="InterPro" id="IPR029056">
    <property type="entry name" value="Ribokinase-like"/>
</dbReference>
<sequence length="563" mass="56457">MGIRGLELTAVLSSAGGPVPRPRGARYDTSMLRTYDAQAVRAAEEPLLAAGEPLMARAARALANAIIWELRRRSIRVSGTRIAIFAGAGNNGGDALYAGAYLARRGAAVVAVAPLPAYHRAGAQALEKAGGTLIREASLAQAVAVARRSAVWVDGLLGIGARGPAREPLASLLSALESERLASPVEPLVVAVDTPSGIGVDDGALPGPYLSAHLTVTMGAAKAGLVLDPARRAAGRIEVVELGFAPYLGEPAVLHLGDADVADLWRVPGADDHKYTRGVVGIVAGSVQYPGAGLLTTTAALAAGPGMVRYLGENEVAELVITAHPEVVAAPGRIQALAVGSGDPPGAPALLHAALKDGSPVVVDAGALPTIADMAAREGARFGEHVVLTPHAGEAALMAAQLDLRDADGTPFSRAVIESCPVAAARALAARLGATVVLKGSVDVVASPSGPCYAQGGAPGWRAVAGAGDVLAGLIGAMLAQHAVVAEPTEVARHTELTEPAARIAAAALHIHARAAALAAGTPFAAPARSALGEPAPAPGRPITAAQIAARIPEVIGQILGGA</sequence>
<dbReference type="InterPro" id="IPR004443">
    <property type="entry name" value="YjeF_N_dom"/>
</dbReference>
<dbReference type="HAMAP" id="MF_01965">
    <property type="entry name" value="NADHX_dehydratase"/>
    <property type="match status" value="1"/>
</dbReference>
<comment type="caution">
    <text evidence="22">The sequence shown here is derived from an EMBL/GenBank/DDBJ whole genome shotgun (WGS) entry which is preliminary data.</text>
</comment>
<evidence type="ECO:0000256" key="19">
    <source>
        <dbReference type="PIRNR" id="PIRNR017184"/>
    </source>
</evidence>
<dbReference type="PIRSF" id="PIRSF017184">
    <property type="entry name" value="Nnr"/>
    <property type="match status" value="1"/>
</dbReference>
<feature type="binding site" evidence="18">
    <location>
        <position position="193"/>
    </location>
    <ligand>
        <name>(6S)-NADPHX</name>
        <dbReference type="ChEBI" id="CHEBI:64076"/>
    </ligand>
</feature>
<proteinExistence type="inferred from homology"/>
<comment type="function">
    <text evidence="14 19">Bifunctional enzyme that catalyzes the epimerization of the S- and R-forms of NAD(P)HX and the dehydration of the S-form of NAD(P)HX at the expense of ADP, which is converted to AMP. This allows the repair of both epimers of NAD(P)HX, a damaged form of NAD(P)H that is a result of enzymatic or heat-dependent hydration.</text>
</comment>
<comment type="cofactor">
    <cofactor evidence="17">
        <name>Mg(2+)</name>
        <dbReference type="ChEBI" id="CHEBI:18420"/>
    </cofactor>
</comment>
<protein>
    <recommendedName>
        <fullName evidence="19">Bifunctional NAD(P)H-hydrate repair enzyme</fullName>
    </recommendedName>
    <alternativeName>
        <fullName evidence="19">Nicotinamide nucleotide repair protein</fullName>
    </alternativeName>
    <domain>
        <recommendedName>
            <fullName evidence="19">ADP-dependent (S)-NAD(P)H-hydrate dehydratase</fullName>
            <ecNumber evidence="19">4.2.1.136</ecNumber>
        </recommendedName>
        <alternativeName>
            <fullName evidence="19">ADP-dependent NAD(P)HX dehydratase</fullName>
        </alternativeName>
    </domain>
    <domain>
        <recommendedName>
            <fullName evidence="19">NAD(P)H-hydrate epimerase</fullName>
            <ecNumber evidence="19">5.1.99.6</ecNumber>
        </recommendedName>
    </domain>
</protein>
<evidence type="ECO:0000259" key="20">
    <source>
        <dbReference type="PROSITE" id="PS51383"/>
    </source>
</evidence>
<comment type="catalytic activity">
    <reaction evidence="16 17 19">
        <text>(6S)-NADPHX + ADP = AMP + phosphate + NADPH + H(+)</text>
        <dbReference type="Rhea" id="RHEA:32235"/>
        <dbReference type="ChEBI" id="CHEBI:15378"/>
        <dbReference type="ChEBI" id="CHEBI:43474"/>
        <dbReference type="ChEBI" id="CHEBI:57783"/>
        <dbReference type="ChEBI" id="CHEBI:64076"/>
        <dbReference type="ChEBI" id="CHEBI:456215"/>
        <dbReference type="ChEBI" id="CHEBI:456216"/>
        <dbReference type="EC" id="4.2.1.136"/>
    </reaction>
</comment>
<evidence type="ECO:0000256" key="5">
    <source>
        <dbReference type="ARBA" id="ARBA00022723"/>
    </source>
</evidence>
<dbReference type="Pfam" id="PF03853">
    <property type="entry name" value="YjeF_N"/>
    <property type="match status" value="1"/>
</dbReference>
<comment type="function">
    <text evidence="18">Catalyzes the epimerization of the S- and R-forms of NAD(P)HX, a damaged form of NAD(P)H that is a result of enzymatic or heat-dependent hydration. This is a prerequisite for the S-specific NAD(P)H-hydrate dehydratase to allow the repair of both epimers of NAD(P)HX.</text>
</comment>
<keyword evidence="5 18" id="KW-0479">Metal-binding</keyword>
<evidence type="ECO:0000256" key="4">
    <source>
        <dbReference type="ARBA" id="ARBA00009524"/>
    </source>
</evidence>
<keyword evidence="23" id="KW-1185">Reference proteome</keyword>
<dbReference type="InterPro" id="IPR000631">
    <property type="entry name" value="CARKD"/>
</dbReference>
<dbReference type="PROSITE" id="PS01050">
    <property type="entry name" value="YJEF_C_2"/>
    <property type="match status" value="1"/>
</dbReference>
<comment type="similarity">
    <text evidence="4 19">In the C-terminal section; belongs to the NnrD/CARKD family.</text>
</comment>
<evidence type="ECO:0000313" key="23">
    <source>
        <dbReference type="Proteomes" id="UP000014393"/>
    </source>
</evidence>
<feature type="binding site" evidence="17">
    <location>
        <position position="292"/>
    </location>
    <ligand>
        <name>(6S)-NADPHX</name>
        <dbReference type="ChEBI" id="CHEBI:64076"/>
    </ligand>
</feature>
<keyword evidence="10 17" id="KW-0520">NAD</keyword>
<feature type="binding site" evidence="18">
    <location>
        <position position="154"/>
    </location>
    <ligand>
        <name>K(+)</name>
        <dbReference type="ChEBI" id="CHEBI:29103"/>
    </ligand>
</feature>
<comment type="similarity">
    <text evidence="18">Belongs to the NnrE/AIBP family.</text>
</comment>
<comment type="subunit">
    <text evidence="17">Homotetramer.</text>
</comment>
<evidence type="ECO:0000256" key="13">
    <source>
        <dbReference type="ARBA" id="ARBA00023268"/>
    </source>
</evidence>
<dbReference type="PATRIC" id="fig|883067.3.peg.1427"/>
<feature type="binding site" evidence="18">
    <location>
        <position position="91"/>
    </location>
    <ligand>
        <name>K(+)</name>
        <dbReference type="ChEBI" id="CHEBI:29103"/>
    </ligand>
</feature>
<evidence type="ECO:0000256" key="17">
    <source>
        <dbReference type="HAMAP-Rule" id="MF_01965"/>
    </source>
</evidence>
<dbReference type="EC" id="5.1.99.6" evidence="19"/>
<dbReference type="HOGENOM" id="CLU_024853_4_0_11"/>
<dbReference type="Proteomes" id="UP000014393">
    <property type="component" value="Unassembled WGS sequence"/>
</dbReference>
<dbReference type="SUPFAM" id="SSF53613">
    <property type="entry name" value="Ribokinase-like"/>
    <property type="match status" value="1"/>
</dbReference>
<reference evidence="22 23" key="1">
    <citation type="submission" date="2013-05" db="EMBL/GenBank/DDBJ databases">
        <title>The Genome Sequence of Actinobaculum schaalii FB123-CNA2.</title>
        <authorList>
            <consortium name="The Broad Institute Genomics Platform"/>
            <person name="Earl A."/>
            <person name="Ward D."/>
            <person name="Feldgarden M."/>
            <person name="Gevers D."/>
            <person name="Saerens B."/>
            <person name="Vaneechoutte M."/>
            <person name="Walker B."/>
            <person name="Young S."/>
            <person name="Zeng Q."/>
            <person name="Gargeya S."/>
            <person name="Fitzgerald M."/>
            <person name="Haas B."/>
            <person name="Abouelleil A."/>
            <person name="Allen A.W."/>
            <person name="Alvarado L."/>
            <person name="Arachchi H.M."/>
            <person name="Berlin A.M."/>
            <person name="Chapman S.B."/>
            <person name="Gainer-Dewar J."/>
            <person name="Goldberg J."/>
            <person name="Griggs A."/>
            <person name="Gujja S."/>
            <person name="Hansen M."/>
            <person name="Howarth C."/>
            <person name="Imamovic A."/>
            <person name="Ireland A."/>
            <person name="Larimer J."/>
            <person name="McCowan C."/>
            <person name="Murphy C."/>
            <person name="Pearson M."/>
            <person name="Poon T.W."/>
            <person name="Priest M."/>
            <person name="Roberts A."/>
            <person name="Saif S."/>
            <person name="Shea T."/>
            <person name="Sisk P."/>
            <person name="Sykes S."/>
            <person name="Wortman J."/>
            <person name="Nusbaum C."/>
            <person name="Birren B."/>
        </authorList>
    </citation>
    <scope>NUCLEOTIDE SEQUENCE [LARGE SCALE GENOMIC DNA]</scope>
    <source>
        <strain evidence="22 23">FB123-CNA-2</strain>
    </source>
</reference>
<dbReference type="Gene3D" id="3.40.50.10260">
    <property type="entry name" value="YjeF N-terminal domain"/>
    <property type="match status" value="1"/>
</dbReference>
<evidence type="ECO:0000313" key="22">
    <source>
        <dbReference type="EMBL" id="EPD26183.1"/>
    </source>
</evidence>
<evidence type="ECO:0000256" key="8">
    <source>
        <dbReference type="ARBA" id="ARBA00022857"/>
    </source>
</evidence>
<dbReference type="InterPro" id="IPR036652">
    <property type="entry name" value="YjeF_N_dom_sf"/>
</dbReference>
<keyword evidence="12 17" id="KW-0456">Lyase</keyword>
<evidence type="ECO:0000256" key="11">
    <source>
        <dbReference type="ARBA" id="ARBA00023235"/>
    </source>
</evidence>
<dbReference type="CDD" id="cd01171">
    <property type="entry name" value="YXKO-related"/>
    <property type="match status" value="1"/>
</dbReference>
<evidence type="ECO:0000256" key="10">
    <source>
        <dbReference type="ARBA" id="ARBA00023027"/>
    </source>
</evidence>
<dbReference type="GO" id="GO:0005524">
    <property type="term" value="F:ATP binding"/>
    <property type="evidence" value="ECO:0007669"/>
    <property type="project" value="UniProtKB-UniRule"/>
</dbReference>
<evidence type="ECO:0000256" key="1">
    <source>
        <dbReference type="ARBA" id="ARBA00000013"/>
    </source>
</evidence>
<evidence type="ECO:0000259" key="21">
    <source>
        <dbReference type="PROSITE" id="PS51385"/>
    </source>
</evidence>
<feature type="binding site" evidence="18">
    <location>
        <begin position="158"/>
        <end position="164"/>
    </location>
    <ligand>
        <name>(6S)-NADPHX</name>
        <dbReference type="ChEBI" id="CHEBI:64076"/>
    </ligand>
</feature>
<evidence type="ECO:0000256" key="16">
    <source>
        <dbReference type="ARBA" id="ARBA00049209"/>
    </source>
</evidence>
<gene>
    <name evidence="17" type="primary">nnrD</name>
    <name evidence="18" type="synonym">nnrE</name>
    <name evidence="22" type="ORF">HMPREF9237_01458</name>
</gene>
<comment type="caution">
    <text evidence="17">Lacks conserved residue(s) required for the propagation of feature annotation.</text>
</comment>
<feature type="domain" description="YjeF C-terminal" evidence="20">
    <location>
        <begin position="257"/>
        <end position="559"/>
    </location>
</feature>
<dbReference type="InterPro" id="IPR017953">
    <property type="entry name" value="Carbohydrate_kinase_pred_CS"/>
</dbReference>
<dbReference type="PANTHER" id="PTHR12592:SF0">
    <property type="entry name" value="ATP-DEPENDENT (S)-NAD(P)H-HYDRATE DEHYDRATASE"/>
    <property type="match status" value="1"/>
</dbReference>
<dbReference type="GO" id="GO:0046872">
    <property type="term" value="F:metal ion binding"/>
    <property type="evidence" value="ECO:0007669"/>
    <property type="project" value="UniProtKB-UniRule"/>
</dbReference>
<dbReference type="GO" id="GO:0052856">
    <property type="term" value="F:NAD(P)HX epimerase activity"/>
    <property type="evidence" value="ECO:0007669"/>
    <property type="project" value="UniProtKB-UniRule"/>
</dbReference>
<feature type="domain" description="YjeF N-terminal" evidence="21">
    <location>
        <begin position="32"/>
        <end position="250"/>
    </location>
</feature>
<comment type="function">
    <text evidence="17">Catalyzes the dehydration of the S-form of NAD(P)HX at the expense of ADP, which is converted to AMP. Together with NAD(P)HX epimerase, which catalyzes the epimerization of the S- and R-forms, the enzyme allows the repair of both epimers of NAD(P)HX, a damaged form of NAD(P)H that is a result of enzymatic or heat-dependent hydration.</text>
</comment>
<feature type="binding site" evidence="17">
    <location>
        <position position="469"/>
    </location>
    <ligand>
        <name>(6S)-NADPHX</name>
        <dbReference type="ChEBI" id="CHEBI:64076"/>
    </ligand>
</feature>
<accession>S2VFH7</accession>
<evidence type="ECO:0000256" key="18">
    <source>
        <dbReference type="HAMAP-Rule" id="MF_01966"/>
    </source>
</evidence>
<keyword evidence="13" id="KW-0511">Multifunctional enzyme</keyword>
<dbReference type="GO" id="GO:0052855">
    <property type="term" value="F:ADP-dependent NAD(P)H-hydrate dehydratase activity"/>
    <property type="evidence" value="ECO:0007669"/>
    <property type="project" value="UniProtKB-UniRule"/>
</dbReference>
<comment type="catalytic activity">
    <reaction evidence="2 18 19">
        <text>(6R)-NADPHX = (6S)-NADPHX</text>
        <dbReference type="Rhea" id="RHEA:32227"/>
        <dbReference type="ChEBI" id="CHEBI:64076"/>
        <dbReference type="ChEBI" id="CHEBI:64077"/>
        <dbReference type="EC" id="5.1.99.6"/>
    </reaction>
</comment>
<evidence type="ECO:0000256" key="9">
    <source>
        <dbReference type="ARBA" id="ARBA00022958"/>
    </source>
</evidence>
<dbReference type="EMBL" id="AGWM01000012">
    <property type="protein sequence ID" value="EPD26183.1"/>
    <property type="molecule type" value="Genomic_DNA"/>
</dbReference>
<feature type="binding site" evidence="17">
    <location>
        <position position="342"/>
    </location>
    <ligand>
        <name>(6S)-NADPHX</name>
        <dbReference type="ChEBI" id="CHEBI:64076"/>
    </ligand>
</feature>
<feature type="binding site" evidence="17">
    <location>
        <position position="468"/>
    </location>
    <ligand>
        <name>AMP</name>
        <dbReference type="ChEBI" id="CHEBI:456215"/>
    </ligand>
</feature>
<keyword evidence="8 17" id="KW-0521">NADP</keyword>
<dbReference type="HAMAP" id="MF_01966">
    <property type="entry name" value="NADHX_epimerase"/>
    <property type="match status" value="1"/>
</dbReference>
<dbReference type="PANTHER" id="PTHR12592">
    <property type="entry name" value="ATP-DEPENDENT (S)-NAD(P)H-HYDRATE DEHYDRATASE FAMILY MEMBER"/>
    <property type="match status" value="1"/>
</dbReference>
<dbReference type="InterPro" id="IPR030677">
    <property type="entry name" value="Nnr"/>
</dbReference>
<keyword evidence="7 17" id="KW-0067">ATP-binding</keyword>
<evidence type="ECO:0000256" key="2">
    <source>
        <dbReference type="ARBA" id="ARBA00000909"/>
    </source>
</evidence>
<evidence type="ECO:0000256" key="12">
    <source>
        <dbReference type="ARBA" id="ARBA00023239"/>
    </source>
</evidence>
<dbReference type="PROSITE" id="PS51383">
    <property type="entry name" value="YJEF_C_3"/>
    <property type="match status" value="1"/>
</dbReference>
<comment type="catalytic activity">
    <reaction evidence="15 17 19">
        <text>(6S)-NADHX + ADP = AMP + phosphate + NADH + H(+)</text>
        <dbReference type="Rhea" id="RHEA:32223"/>
        <dbReference type="ChEBI" id="CHEBI:15378"/>
        <dbReference type="ChEBI" id="CHEBI:43474"/>
        <dbReference type="ChEBI" id="CHEBI:57945"/>
        <dbReference type="ChEBI" id="CHEBI:64074"/>
        <dbReference type="ChEBI" id="CHEBI:456215"/>
        <dbReference type="ChEBI" id="CHEBI:456216"/>
        <dbReference type="EC" id="4.2.1.136"/>
    </reaction>
</comment>
<feature type="binding site" evidence="18">
    <location>
        <position position="196"/>
    </location>
    <ligand>
        <name>K(+)</name>
        <dbReference type="ChEBI" id="CHEBI:29103"/>
    </ligand>
</feature>
<dbReference type="Pfam" id="PF01256">
    <property type="entry name" value="Carb_kinase"/>
    <property type="match status" value="1"/>
</dbReference>
<evidence type="ECO:0000256" key="7">
    <source>
        <dbReference type="ARBA" id="ARBA00022840"/>
    </source>
</evidence>
<comment type="similarity">
    <text evidence="3 19">In the N-terminal section; belongs to the NnrE/AIBP family.</text>
</comment>
<dbReference type="SUPFAM" id="SSF64153">
    <property type="entry name" value="YjeF N-terminal domain-like"/>
    <property type="match status" value="1"/>
</dbReference>
<comment type="catalytic activity">
    <reaction evidence="1 18 19">
        <text>(6R)-NADHX = (6S)-NADHX</text>
        <dbReference type="Rhea" id="RHEA:32215"/>
        <dbReference type="ChEBI" id="CHEBI:64074"/>
        <dbReference type="ChEBI" id="CHEBI:64075"/>
        <dbReference type="EC" id="5.1.99.6"/>
    </reaction>
</comment>
<keyword evidence="11 18" id="KW-0413">Isomerase</keyword>
<feature type="binding site" evidence="18">
    <location>
        <begin position="90"/>
        <end position="94"/>
    </location>
    <ligand>
        <name>(6S)-NADPHX</name>
        <dbReference type="ChEBI" id="CHEBI:64076"/>
    </ligand>
</feature>
<evidence type="ECO:0000256" key="15">
    <source>
        <dbReference type="ARBA" id="ARBA00048238"/>
    </source>
</evidence>
<name>S2VFH7_9ACTO</name>
<dbReference type="AlphaFoldDB" id="S2VFH7"/>
<organism evidence="22 23">
    <name type="scientific">Actinotignum schaalii FB123-CNA-2</name>
    <dbReference type="NCBI Taxonomy" id="883067"/>
    <lineage>
        <taxon>Bacteria</taxon>
        <taxon>Bacillati</taxon>
        <taxon>Actinomycetota</taxon>
        <taxon>Actinomycetes</taxon>
        <taxon>Actinomycetales</taxon>
        <taxon>Actinomycetaceae</taxon>
        <taxon>Actinotignum</taxon>
    </lineage>
</organism>
<dbReference type="GO" id="GO:0046496">
    <property type="term" value="P:nicotinamide nucleotide metabolic process"/>
    <property type="evidence" value="ECO:0007669"/>
    <property type="project" value="UniProtKB-UniRule"/>
</dbReference>
<evidence type="ECO:0000256" key="3">
    <source>
        <dbReference type="ARBA" id="ARBA00006001"/>
    </source>
</evidence>
<feature type="binding site" evidence="17">
    <location>
        <position position="391"/>
    </location>
    <ligand>
        <name>(6S)-NADPHX</name>
        <dbReference type="ChEBI" id="CHEBI:64076"/>
    </ligand>
</feature>
<dbReference type="Gene3D" id="3.40.1190.20">
    <property type="match status" value="1"/>
</dbReference>
<dbReference type="eggNOG" id="COG0063">
    <property type="taxonomic scope" value="Bacteria"/>
</dbReference>
<comment type="similarity">
    <text evidence="17">Belongs to the NnrD/CARKD family.</text>
</comment>
<dbReference type="GO" id="GO:0110051">
    <property type="term" value="P:metabolite repair"/>
    <property type="evidence" value="ECO:0007669"/>
    <property type="project" value="TreeGrafter"/>
</dbReference>
<evidence type="ECO:0000256" key="6">
    <source>
        <dbReference type="ARBA" id="ARBA00022741"/>
    </source>
</evidence>
<dbReference type="EC" id="4.2.1.136" evidence="19"/>
<dbReference type="STRING" id="59505.FB03_03755"/>